<evidence type="ECO:0000313" key="3">
    <source>
        <dbReference type="Proteomes" id="UP000680038"/>
    </source>
</evidence>
<dbReference type="Proteomes" id="UP000680038">
    <property type="component" value="Unassembled WGS sequence"/>
</dbReference>
<keyword evidence="1" id="KW-0732">Signal</keyword>
<accession>A0A916NBV6</accession>
<dbReference type="RefSeq" id="WP_215239111.1">
    <property type="nucleotide sequence ID" value="NZ_CAJRAF010000002.1"/>
</dbReference>
<reference evidence="2" key="1">
    <citation type="submission" date="2021-04" db="EMBL/GenBank/DDBJ databases">
        <authorList>
            <person name="Rodrigo-Torres L."/>
            <person name="Arahal R. D."/>
            <person name="Lucena T."/>
        </authorList>
    </citation>
    <scope>NUCLEOTIDE SEQUENCE</scope>
    <source>
        <strain evidence="2">CECT 9275</strain>
    </source>
</reference>
<gene>
    <name evidence="2" type="ORF">DYBT9275_02480</name>
</gene>
<feature type="chain" id="PRO_5036903339" evidence="1">
    <location>
        <begin position="28"/>
        <end position="189"/>
    </location>
</feature>
<name>A0A916NBV6_9BACT</name>
<organism evidence="2 3">
    <name type="scientific">Dyadobacter helix</name>
    <dbReference type="NCBI Taxonomy" id="2822344"/>
    <lineage>
        <taxon>Bacteria</taxon>
        <taxon>Pseudomonadati</taxon>
        <taxon>Bacteroidota</taxon>
        <taxon>Cytophagia</taxon>
        <taxon>Cytophagales</taxon>
        <taxon>Spirosomataceae</taxon>
        <taxon>Dyadobacter</taxon>
    </lineage>
</organism>
<keyword evidence="3" id="KW-1185">Reference proteome</keyword>
<feature type="signal peptide" evidence="1">
    <location>
        <begin position="1"/>
        <end position="27"/>
    </location>
</feature>
<dbReference type="AlphaFoldDB" id="A0A916NBV6"/>
<evidence type="ECO:0000313" key="2">
    <source>
        <dbReference type="EMBL" id="CAG5000521.1"/>
    </source>
</evidence>
<dbReference type="EMBL" id="CAJRAF010000002">
    <property type="protein sequence ID" value="CAG5000521.1"/>
    <property type="molecule type" value="Genomic_DNA"/>
</dbReference>
<protein>
    <submittedName>
        <fullName evidence="2">Uncharacterized protein</fullName>
    </submittedName>
</protein>
<sequence length="189" mass="21395">MTSRHTFFRYLYIVLISTALISEIACAQTKPKGKTNKPVRTLKGTGVSDFDAIYNYMECIECNAEDSTGIIKLKGNRISFLSEIVRYGAPADKQKSYMATLQQDYKKMEDYLARRGKKAAMGISEFEKYYMEKYNLLYQTRAVSALSLLKGGMAELMVLRKDLCPADTANVVCLAITYNLKDAQNQKKN</sequence>
<proteinExistence type="predicted"/>
<evidence type="ECO:0000256" key="1">
    <source>
        <dbReference type="SAM" id="SignalP"/>
    </source>
</evidence>
<comment type="caution">
    <text evidence="2">The sequence shown here is derived from an EMBL/GenBank/DDBJ whole genome shotgun (WGS) entry which is preliminary data.</text>
</comment>